<proteinExistence type="predicted"/>
<dbReference type="InterPro" id="IPR011009">
    <property type="entry name" value="Kinase-like_dom_sf"/>
</dbReference>
<gene>
    <name evidence="1" type="ORF">CDV36_009182</name>
</gene>
<evidence type="ECO:0000313" key="1">
    <source>
        <dbReference type="EMBL" id="RMJ11181.1"/>
    </source>
</evidence>
<organism evidence="1 2">
    <name type="scientific">Fusarium kuroshium</name>
    <dbReference type="NCBI Taxonomy" id="2010991"/>
    <lineage>
        <taxon>Eukaryota</taxon>
        <taxon>Fungi</taxon>
        <taxon>Dikarya</taxon>
        <taxon>Ascomycota</taxon>
        <taxon>Pezizomycotina</taxon>
        <taxon>Sordariomycetes</taxon>
        <taxon>Hypocreomycetidae</taxon>
        <taxon>Hypocreales</taxon>
        <taxon>Nectriaceae</taxon>
        <taxon>Fusarium</taxon>
        <taxon>Fusarium solani species complex</taxon>
    </lineage>
</organism>
<dbReference type="OrthoDB" id="4633509at2759"/>
<reference evidence="1 2" key="1">
    <citation type="submission" date="2017-06" db="EMBL/GenBank/DDBJ databases">
        <title>Comparative genomic analysis of Ambrosia Fusariam Clade fungi.</title>
        <authorList>
            <person name="Stajich J.E."/>
            <person name="Carrillo J."/>
            <person name="Kijimoto T."/>
            <person name="Eskalen A."/>
            <person name="O'Donnell K."/>
            <person name="Kasson M."/>
        </authorList>
    </citation>
    <scope>NUCLEOTIDE SEQUENCE [LARGE SCALE GENOMIC DNA]</scope>
    <source>
        <strain evidence="1">UCR3666</strain>
    </source>
</reference>
<dbReference type="EMBL" id="NKUJ01000176">
    <property type="protein sequence ID" value="RMJ11181.1"/>
    <property type="molecule type" value="Genomic_DNA"/>
</dbReference>
<accession>A0A3M2S0W0</accession>
<sequence length="317" mass="36582">MTLRSRTYTSHSPFELFNHHLSPITMDRASRLRQAQQLGPMLDTIWQRAMQVPFLDNKPMDGPPSCTEQDFKLPHLRRCTFDFNTIIWERKLGGGLDGYVWKVWFGETGPFALKVFWDTEAPDFRHYYAAQRECQNAAVFQMIEAAIAQAAVESRSIRVLANPTTKQEARYNLFWFSDEARLASFPEDLEAAEVKSMPRFKKCYGWLKFSGEVLKSLPMKLRAQPRTVSKIKRSISSSKEYTAIVYEYVEEGENDEAAVEDVDRFCWLTGFSHNLSPAARNWKSGVLVDLADIVHARGYGWHEATYKPWTAEMILVE</sequence>
<comment type="caution">
    <text evidence="1">The sequence shown here is derived from an EMBL/GenBank/DDBJ whole genome shotgun (WGS) entry which is preliminary data.</text>
</comment>
<evidence type="ECO:0000313" key="2">
    <source>
        <dbReference type="Proteomes" id="UP000277212"/>
    </source>
</evidence>
<dbReference type="Proteomes" id="UP000277212">
    <property type="component" value="Unassembled WGS sequence"/>
</dbReference>
<keyword evidence="2" id="KW-1185">Reference proteome</keyword>
<dbReference type="SUPFAM" id="SSF56112">
    <property type="entry name" value="Protein kinase-like (PK-like)"/>
    <property type="match status" value="1"/>
</dbReference>
<protein>
    <submittedName>
        <fullName evidence="1">Uncharacterized protein</fullName>
    </submittedName>
</protein>
<dbReference type="STRING" id="2010991.A0A3M2S0W0"/>
<name>A0A3M2S0W0_9HYPO</name>
<dbReference type="AlphaFoldDB" id="A0A3M2S0W0"/>